<proteinExistence type="predicted"/>
<sequence length="229" mass="24845">MLPITEIENGIIEQIAAARLPYLRLVASYGGELVGDWQGVIRAVPAVWVTFKDSTPLEPQSTARTRFLARLSFTTIVAARSSRNEAASRKGGPGNVGSYQMLDDVARLICMQDFGLDGVDHLRPGRTRSLFNAKTAAQALSVMSQEWTATVQFRLREPGQAPLPEGGAAAPTGYLPPEGQTFPGAANVNNPAPLPELNCLRLQYWLKPPQDMATDPPVAEDHITLQIQV</sequence>
<evidence type="ECO:0000313" key="2">
    <source>
        <dbReference type="EMBL" id="GAB1254606.1"/>
    </source>
</evidence>
<dbReference type="RefSeq" id="WP_407844865.1">
    <property type="nucleotide sequence ID" value="NZ_BAAFSG010000001.1"/>
</dbReference>
<name>A0ABQ0EAG2_9BACT</name>
<dbReference type="Pfam" id="PF08873">
    <property type="entry name" value="Phage_Mu_Gp37"/>
    <property type="match status" value="1"/>
</dbReference>
<reference evidence="2 3" key="1">
    <citation type="journal article" date="2025" name="Int. J. Syst. Evol. Microbiol.">
        <title>Desulfovibrio falkowii sp. nov., Porphyromonas miyakawae sp. nov., Mediterraneibacter flintii sp. nov. and Owariibacterium komagatae gen. nov., sp. nov., isolated from human faeces.</title>
        <authorList>
            <person name="Hamaguchi T."/>
            <person name="Ohara M."/>
            <person name="Hisatomi A."/>
            <person name="Sekiguchi K."/>
            <person name="Takeda J.I."/>
            <person name="Ueyama J."/>
            <person name="Ito M."/>
            <person name="Nishiwaki H."/>
            <person name="Ogi T."/>
            <person name="Hirayama M."/>
            <person name="Ohkuma M."/>
            <person name="Sakamoto M."/>
            <person name="Ohno K."/>
        </authorList>
    </citation>
    <scope>NUCLEOTIDE SEQUENCE [LARGE SCALE GENOMIC DNA]</scope>
    <source>
        <strain evidence="2 3">13CB8C</strain>
    </source>
</reference>
<evidence type="ECO:0000313" key="3">
    <source>
        <dbReference type="Proteomes" id="UP001628192"/>
    </source>
</evidence>
<comment type="caution">
    <text evidence="2">The sequence shown here is derived from an EMBL/GenBank/DDBJ whole genome shotgun (WGS) entry which is preliminary data.</text>
</comment>
<dbReference type="Proteomes" id="UP001628192">
    <property type="component" value="Unassembled WGS sequence"/>
</dbReference>
<accession>A0ABQ0EAG2</accession>
<protein>
    <submittedName>
        <fullName evidence="2">DUF1834 family protein</fullName>
    </submittedName>
</protein>
<evidence type="ECO:0000256" key="1">
    <source>
        <dbReference type="SAM" id="MobiDB-lite"/>
    </source>
</evidence>
<gene>
    <name evidence="2" type="ORF">Defa_20930</name>
</gene>
<feature type="region of interest" description="Disordered" evidence="1">
    <location>
        <begin position="165"/>
        <end position="189"/>
    </location>
</feature>
<keyword evidence="3" id="KW-1185">Reference proteome</keyword>
<dbReference type="EMBL" id="BAAFSG010000001">
    <property type="protein sequence ID" value="GAB1254606.1"/>
    <property type="molecule type" value="Genomic_DNA"/>
</dbReference>
<dbReference type="InterPro" id="IPR014972">
    <property type="entry name" value="Phage_Mu_Gp37"/>
</dbReference>
<organism evidence="2 3">
    <name type="scientific">Desulfovibrio falkowii</name>
    <dbReference type="NCBI Taxonomy" id="3136602"/>
    <lineage>
        <taxon>Bacteria</taxon>
        <taxon>Pseudomonadati</taxon>
        <taxon>Thermodesulfobacteriota</taxon>
        <taxon>Desulfovibrionia</taxon>
        <taxon>Desulfovibrionales</taxon>
        <taxon>Desulfovibrionaceae</taxon>
        <taxon>Desulfovibrio</taxon>
    </lineage>
</organism>